<keyword evidence="2" id="KW-1185">Reference proteome</keyword>
<dbReference type="Proteomes" id="UP000287910">
    <property type="component" value="Unassembled WGS sequence"/>
</dbReference>
<dbReference type="EMBL" id="RYYR01000017">
    <property type="protein sequence ID" value="RUL51104.1"/>
    <property type="molecule type" value="Genomic_DNA"/>
</dbReference>
<reference evidence="1 2" key="1">
    <citation type="submission" date="2018-12" db="EMBL/GenBank/DDBJ databases">
        <title>Lysinibacillus antri sp. nov., isolated from a cave soil.</title>
        <authorList>
            <person name="Narsing Rao M.P."/>
            <person name="Zhang H."/>
            <person name="Dong Z.-Y."/>
            <person name="Niu X.-K."/>
            <person name="Zhang K."/>
            <person name="Fang B.-Z."/>
            <person name="Kang Y.-Q."/>
            <person name="Xiao M."/>
            <person name="Li W.-J."/>
        </authorList>
    </citation>
    <scope>NUCLEOTIDE SEQUENCE [LARGE SCALE GENOMIC DNA]</scope>
    <source>
        <strain evidence="1 2">SYSU K30002</strain>
    </source>
</reference>
<proteinExistence type="predicted"/>
<protein>
    <submittedName>
        <fullName evidence="1">Uncharacterized protein</fullName>
    </submittedName>
</protein>
<evidence type="ECO:0000313" key="1">
    <source>
        <dbReference type="EMBL" id="RUL51104.1"/>
    </source>
</evidence>
<comment type="caution">
    <text evidence="1">The sequence shown here is derived from an EMBL/GenBank/DDBJ whole genome shotgun (WGS) entry which is preliminary data.</text>
</comment>
<dbReference type="RefSeq" id="WP_126659593.1">
    <property type="nucleotide sequence ID" value="NZ_RYYR01000017.1"/>
</dbReference>
<organism evidence="1 2">
    <name type="scientific">Lysinibacillus antri</name>
    <dbReference type="NCBI Taxonomy" id="2498145"/>
    <lineage>
        <taxon>Bacteria</taxon>
        <taxon>Bacillati</taxon>
        <taxon>Bacillota</taxon>
        <taxon>Bacilli</taxon>
        <taxon>Bacillales</taxon>
        <taxon>Bacillaceae</taxon>
        <taxon>Lysinibacillus</taxon>
    </lineage>
</organism>
<dbReference type="AlphaFoldDB" id="A0A432LA59"/>
<evidence type="ECO:0000313" key="2">
    <source>
        <dbReference type="Proteomes" id="UP000287910"/>
    </source>
</evidence>
<accession>A0A432LA59</accession>
<sequence length="70" mass="7882">MADIRAFKAQLQQKIASGTVTIDDLQTLATSARRTGSMSDRLLYARASRSYKLSQEIEKLTESEQSEEEQ</sequence>
<gene>
    <name evidence="1" type="ORF">EK386_12915</name>
</gene>
<name>A0A432LA59_9BACI</name>